<dbReference type="KEGG" id="ddu:GF1_19520"/>
<keyword evidence="3" id="KW-1185">Reference proteome</keyword>
<evidence type="ECO:0000256" key="1">
    <source>
        <dbReference type="ARBA" id="ARBA00022801"/>
    </source>
</evidence>
<dbReference type="AlphaFoldDB" id="A0A915UA35"/>
<reference evidence="2" key="1">
    <citation type="submission" date="2020-12" db="EMBL/GenBank/DDBJ databases">
        <title>Desulfobium dissulfuricans gen. nov., sp. nov., a novel mesophilic, sulfate-reducing bacterium isolated from a deep-sea hydrothermal vent.</title>
        <authorList>
            <person name="Hashimoto Y."/>
            <person name="Tame A."/>
            <person name="Sawayama S."/>
            <person name="Miyazaki J."/>
            <person name="Takai K."/>
            <person name="Nakagawa S."/>
        </authorList>
    </citation>
    <scope>NUCLEOTIDE SEQUENCE</scope>
    <source>
        <strain evidence="2">GF1</strain>
    </source>
</reference>
<dbReference type="PANTHER" id="PTHR36445:SF1">
    <property type="entry name" value="GTP CYCLOHYDROLASE MPTA"/>
    <property type="match status" value="1"/>
</dbReference>
<protein>
    <submittedName>
        <fullName evidence="2">GTP cyclohydrolase FolE2</fullName>
    </submittedName>
</protein>
<dbReference type="Proteomes" id="UP001063350">
    <property type="component" value="Chromosome"/>
</dbReference>
<name>A0A915UA35_9BACT</name>
<organism evidence="2 3">
    <name type="scientific">Desulfolithobacter dissulfuricans</name>
    <dbReference type="NCBI Taxonomy" id="2795293"/>
    <lineage>
        <taxon>Bacteria</taxon>
        <taxon>Pseudomonadati</taxon>
        <taxon>Thermodesulfobacteriota</taxon>
        <taxon>Desulfobulbia</taxon>
        <taxon>Desulfobulbales</taxon>
        <taxon>Desulfobulbaceae</taxon>
        <taxon>Desulfolithobacter</taxon>
    </lineage>
</organism>
<accession>A0A915UA35</accession>
<gene>
    <name evidence="2" type="primary">folE2_1</name>
    <name evidence="2" type="ORF">GF1_19520</name>
</gene>
<dbReference type="GO" id="GO:0003934">
    <property type="term" value="F:GTP cyclohydrolase I activity"/>
    <property type="evidence" value="ECO:0007669"/>
    <property type="project" value="InterPro"/>
</dbReference>
<dbReference type="PANTHER" id="PTHR36445">
    <property type="entry name" value="GTP CYCLOHYDROLASE MPTA"/>
    <property type="match status" value="1"/>
</dbReference>
<dbReference type="Gene3D" id="3.10.270.10">
    <property type="entry name" value="Urate Oxidase"/>
    <property type="match status" value="1"/>
</dbReference>
<dbReference type="EMBL" id="AP024233">
    <property type="protein sequence ID" value="BCO09576.1"/>
    <property type="molecule type" value="Genomic_DNA"/>
</dbReference>
<keyword evidence="1" id="KW-0378">Hydrolase</keyword>
<dbReference type="RefSeq" id="WP_267926324.1">
    <property type="nucleotide sequence ID" value="NZ_AP024233.1"/>
</dbReference>
<sequence length="244" mass="27856">MKDIQNLRDDRRINIRKVGVKTISYPVTVLDKEHRLQQTVATVNMYVNLPHRFKGTHMSRFVEILNRFHGRINLESFHHILEETKGRLDAEAAHMEIEFPYFLQRDSSVDSIGTERYECRMHGSLAESDDLVLEIDVPITVPRSSLDQGGLPRSMGRWGTARVAVRFREFIWIEDLISLVEQGLAGRSDLPDSVETVCRQLGEILADQPAIRWFSVVVENFASGFATFASVNSSNHTSSTRKNQ</sequence>
<proteinExistence type="predicted"/>
<dbReference type="InterPro" id="IPR003801">
    <property type="entry name" value="GTP_cyclohydrolase_FolE2/MptA"/>
</dbReference>
<dbReference type="Pfam" id="PF02649">
    <property type="entry name" value="GCHY-1"/>
    <property type="match status" value="1"/>
</dbReference>
<evidence type="ECO:0000313" key="2">
    <source>
        <dbReference type="EMBL" id="BCO09576.1"/>
    </source>
</evidence>
<evidence type="ECO:0000313" key="3">
    <source>
        <dbReference type="Proteomes" id="UP001063350"/>
    </source>
</evidence>